<dbReference type="GO" id="GO:0016925">
    <property type="term" value="P:protein sumoylation"/>
    <property type="evidence" value="ECO:0007669"/>
    <property type="project" value="TreeGrafter"/>
</dbReference>
<evidence type="ECO:0000313" key="7">
    <source>
        <dbReference type="EMBL" id="KAG2176267.1"/>
    </source>
</evidence>
<dbReference type="AlphaFoldDB" id="A0A8H7PLK9"/>
<feature type="compositionally biased region" description="Basic and acidic residues" evidence="5">
    <location>
        <begin position="183"/>
        <end position="197"/>
    </location>
</feature>
<evidence type="ECO:0000256" key="3">
    <source>
        <dbReference type="ARBA" id="ARBA00022833"/>
    </source>
</evidence>
<dbReference type="PANTHER" id="PTHR10782">
    <property type="entry name" value="ZINC FINGER MIZ DOMAIN-CONTAINING PROTEIN"/>
    <property type="match status" value="1"/>
</dbReference>
<accession>A0A8H7PLK9</accession>
<dbReference type="InterPro" id="IPR004181">
    <property type="entry name" value="Znf_MIZ"/>
</dbReference>
<proteinExistence type="predicted"/>
<feature type="non-terminal residue" evidence="7">
    <location>
        <position position="1"/>
    </location>
</feature>
<evidence type="ECO:0000256" key="5">
    <source>
        <dbReference type="SAM" id="MobiDB-lite"/>
    </source>
</evidence>
<feature type="domain" description="SP-RING-type" evidence="6">
    <location>
        <begin position="28"/>
        <end position="118"/>
    </location>
</feature>
<dbReference type="PROSITE" id="PS51044">
    <property type="entry name" value="ZF_SP_RING"/>
    <property type="match status" value="1"/>
</dbReference>
<feature type="region of interest" description="Disordered" evidence="5">
    <location>
        <begin position="1"/>
        <end position="26"/>
    </location>
</feature>
<dbReference type="InterPro" id="IPR013083">
    <property type="entry name" value="Znf_RING/FYVE/PHD"/>
</dbReference>
<evidence type="ECO:0000256" key="1">
    <source>
        <dbReference type="ARBA" id="ARBA00022723"/>
    </source>
</evidence>
<sequence>EENETSTTSTTAPLSATASGSESTGVDDDIECMQESIKVSLRCPISLLRIKEPVKGVKCVHVEASNIACFDLNSYLCVNRGLAKWKCPICSKVSISSDLLYDEYFESLLTSMGDDVTHIEYTSDSRNWMAVEFEAADDDDDGSDGEGLSSSPVTKSEPVAVAQAKRKLDVDLVNLVSDDEDEAQKMDNANKRSKSDTVVEQSSNAVDRSIGNAVI</sequence>
<keyword evidence="8" id="KW-1185">Reference proteome</keyword>
<dbReference type="GO" id="GO:0008270">
    <property type="term" value="F:zinc ion binding"/>
    <property type="evidence" value="ECO:0007669"/>
    <property type="project" value="UniProtKB-KW"/>
</dbReference>
<reference evidence="7" key="1">
    <citation type="submission" date="2020-12" db="EMBL/GenBank/DDBJ databases">
        <title>Metabolic potential, ecology and presence of endohyphal bacteria is reflected in genomic diversity of Mucoromycotina.</title>
        <authorList>
            <person name="Muszewska A."/>
            <person name="Okrasinska A."/>
            <person name="Steczkiewicz K."/>
            <person name="Drgas O."/>
            <person name="Orlowska M."/>
            <person name="Perlinska-Lenart U."/>
            <person name="Aleksandrzak-Piekarczyk T."/>
            <person name="Szatraj K."/>
            <person name="Zielenkiewicz U."/>
            <person name="Pilsyk S."/>
            <person name="Malc E."/>
            <person name="Mieczkowski P."/>
            <person name="Kruszewska J.S."/>
            <person name="Biernat P."/>
            <person name="Pawlowska J."/>
        </authorList>
    </citation>
    <scope>NUCLEOTIDE SEQUENCE</scope>
    <source>
        <strain evidence="7">WA0000067209</strain>
    </source>
</reference>
<feature type="region of interest" description="Disordered" evidence="5">
    <location>
        <begin position="177"/>
        <end position="215"/>
    </location>
</feature>
<protein>
    <recommendedName>
        <fullName evidence="6">SP-RING-type domain-containing protein</fullName>
    </recommendedName>
</protein>
<feature type="compositionally biased region" description="Low complexity" evidence="5">
    <location>
        <begin position="1"/>
        <end position="21"/>
    </location>
</feature>
<evidence type="ECO:0000256" key="4">
    <source>
        <dbReference type="PROSITE-ProRule" id="PRU00452"/>
    </source>
</evidence>
<dbReference type="OrthoDB" id="27975at2759"/>
<keyword evidence="3" id="KW-0862">Zinc</keyword>
<feature type="non-terminal residue" evidence="7">
    <location>
        <position position="215"/>
    </location>
</feature>
<dbReference type="Pfam" id="PF02891">
    <property type="entry name" value="zf-MIZ"/>
    <property type="match status" value="1"/>
</dbReference>
<keyword evidence="2 4" id="KW-0863">Zinc-finger</keyword>
<dbReference type="Gene3D" id="3.30.40.10">
    <property type="entry name" value="Zinc/RING finger domain, C3HC4 (zinc finger)"/>
    <property type="match status" value="1"/>
</dbReference>
<organism evidence="7 8">
    <name type="scientific">Mortierella isabellina</name>
    <name type="common">Filamentous fungus</name>
    <name type="synonym">Umbelopsis isabellina</name>
    <dbReference type="NCBI Taxonomy" id="91625"/>
    <lineage>
        <taxon>Eukaryota</taxon>
        <taxon>Fungi</taxon>
        <taxon>Fungi incertae sedis</taxon>
        <taxon>Mucoromycota</taxon>
        <taxon>Mucoromycotina</taxon>
        <taxon>Umbelopsidomycetes</taxon>
        <taxon>Umbelopsidales</taxon>
        <taxon>Umbelopsidaceae</taxon>
        <taxon>Umbelopsis</taxon>
    </lineage>
</organism>
<dbReference type="Proteomes" id="UP000654370">
    <property type="component" value="Unassembled WGS sequence"/>
</dbReference>
<dbReference type="CDD" id="cd16650">
    <property type="entry name" value="SP-RING_PIAS-like"/>
    <property type="match status" value="1"/>
</dbReference>
<evidence type="ECO:0000313" key="8">
    <source>
        <dbReference type="Proteomes" id="UP000654370"/>
    </source>
</evidence>
<dbReference type="GO" id="GO:0061665">
    <property type="term" value="F:SUMO ligase activity"/>
    <property type="evidence" value="ECO:0007669"/>
    <property type="project" value="TreeGrafter"/>
</dbReference>
<gene>
    <name evidence="7" type="ORF">INT43_005501</name>
</gene>
<evidence type="ECO:0000259" key="6">
    <source>
        <dbReference type="PROSITE" id="PS51044"/>
    </source>
</evidence>
<keyword evidence="1" id="KW-0479">Metal-binding</keyword>
<dbReference type="PANTHER" id="PTHR10782:SF4">
    <property type="entry name" value="TONALLI, ISOFORM E"/>
    <property type="match status" value="1"/>
</dbReference>
<feature type="region of interest" description="Disordered" evidence="5">
    <location>
        <begin position="136"/>
        <end position="159"/>
    </location>
</feature>
<comment type="caution">
    <text evidence="7">The sequence shown here is derived from an EMBL/GenBank/DDBJ whole genome shotgun (WGS) entry which is preliminary data.</text>
</comment>
<evidence type="ECO:0000256" key="2">
    <source>
        <dbReference type="ARBA" id="ARBA00022771"/>
    </source>
</evidence>
<dbReference type="EMBL" id="JAEPQZ010000010">
    <property type="protein sequence ID" value="KAG2176267.1"/>
    <property type="molecule type" value="Genomic_DNA"/>
</dbReference>
<dbReference type="GO" id="GO:0000785">
    <property type="term" value="C:chromatin"/>
    <property type="evidence" value="ECO:0007669"/>
    <property type="project" value="TreeGrafter"/>
</dbReference>
<name>A0A8H7PLK9_MORIS</name>